<comment type="subunit">
    <text evidence="2">Homotrimer.</text>
</comment>
<dbReference type="InterPro" id="IPR001702">
    <property type="entry name" value="Porin_Gram-ve"/>
</dbReference>
<dbReference type="GO" id="GO:0046930">
    <property type="term" value="C:pore complex"/>
    <property type="evidence" value="ECO:0007669"/>
    <property type="project" value="UniProtKB-KW"/>
</dbReference>
<accession>A0A4R2LJF9</accession>
<dbReference type="PRINTS" id="PR00184">
    <property type="entry name" value="NEISSPPORIN"/>
</dbReference>
<keyword evidence="9" id="KW-0472">Membrane</keyword>
<dbReference type="PRINTS" id="PR00182">
    <property type="entry name" value="ECOLNEIPORIN"/>
</dbReference>
<dbReference type="PANTHER" id="PTHR34501">
    <property type="entry name" value="PROTEIN YDDL-RELATED"/>
    <property type="match status" value="1"/>
</dbReference>
<proteinExistence type="predicted"/>
<dbReference type="RefSeq" id="WP_132538219.1">
    <property type="nucleotide sequence ID" value="NZ_SLWY01000002.1"/>
</dbReference>
<organism evidence="13 14">
    <name type="scientific">Plasticicumulans lactativorans</name>
    <dbReference type="NCBI Taxonomy" id="1133106"/>
    <lineage>
        <taxon>Bacteria</taxon>
        <taxon>Pseudomonadati</taxon>
        <taxon>Pseudomonadota</taxon>
        <taxon>Gammaproteobacteria</taxon>
        <taxon>Candidatus Competibacteraceae</taxon>
        <taxon>Plasticicumulans</taxon>
    </lineage>
</organism>
<evidence type="ECO:0000259" key="12">
    <source>
        <dbReference type="Pfam" id="PF13609"/>
    </source>
</evidence>
<keyword evidence="7" id="KW-0406">Ion transport</keyword>
<dbReference type="Proteomes" id="UP000295765">
    <property type="component" value="Unassembled WGS sequence"/>
</dbReference>
<evidence type="ECO:0000256" key="11">
    <source>
        <dbReference type="SAM" id="SignalP"/>
    </source>
</evidence>
<evidence type="ECO:0000313" key="13">
    <source>
        <dbReference type="EMBL" id="TCO83356.1"/>
    </source>
</evidence>
<dbReference type="Gene3D" id="2.40.160.10">
    <property type="entry name" value="Porin"/>
    <property type="match status" value="1"/>
</dbReference>
<dbReference type="InterPro" id="IPR033900">
    <property type="entry name" value="Gram_neg_porin_domain"/>
</dbReference>
<feature type="signal peptide" evidence="11">
    <location>
        <begin position="1"/>
        <end position="22"/>
    </location>
</feature>
<evidence type="ECO:0000313" key="14">
    <source>
        <dbReference type="Proteomes" id="UP000295765"/>
    </source>
</evidence>
<keyword evidence="8" id="KW-0626">Porin</keyword>
<dbReference type="Pfam" id="PF13609">
    <property type="entry name" value="Porin_4"/>
    <property type="match status" value="1"/>
</dbReference>
<reference evidence="13 14" key="1">
    <citation type="submission" date="2019-03" db="EMBL/GenBank/DDBJ databases">
        <title>Genomic Encyclopedia of Type Strains, Phase IV (KMG-IV): sequencing the most valuable type-strain genomes for metagenomic binning, comparative biology and taxonomic classification.</title>
        <authorList>
            <person name="Goeker M."/>
        </authorList>
    </citation>
    <scope>NUCLEOTIDE SEQUENCE [LARGE SCALE GENOMIC DNA]</scope>
    <source>
        <strain evidence="13 14">DSM 25287</strain>
    </source>
</reference>
<evidence type="ECO:0000256" key="5">
    <source>
        <dbReference type="ARBA" id="ARBA00022692"/>
    </source>
</evidence>
<name>A0A4R2LJF9_9GAMM</name>
<evidence type="ECO:0000256" key="8">
    <source>
        <dbReference type="ARBA" id="ARBA00023114"/>
    </source>
</evidence>
<keyword evidence="10" id="KW-0998">Cell outer membrane</keyword>
<keyword evidence="3" id="KW-0813">Transport</keyword>
<dbReference type="InterPro" id="IPR050298">
    <property type="entry name" value="Gram-neg_bact_OMP"/>
</dbReference>
<feature type="chain" id="PRO_5020807421" evidence="11">
    <location>
        <begin position="23"/>
        <end position="353"/>
    </location>
</feature>
<dbReference type="EMBL" id="SLWY01000002">
    <property type="protein sequence ID" value="TCO83356.1"/>
    <property type="molecule type" value="Genomic_DNA"/>
</dbReference>
<dbReference type="PANTHER" id="PTHR34501:SF9">
    <property type="entry name" value="MAJOR OUTER MEMBRANE PROTEIN P.IA"/>
    <property type="match status" value="1"/>
</dbReference>
<evidence type="ECO:0000256" key="9">
    <source>
        <dbReference type="ARBA" id="ARBA00023136"/>
    </source>
</evidence>
<keyword evidence="4" id="KW-1134">Transmembrane beta strand</keyword>
<sequence length="353" mass="37845">MKNLLNTLALGGALCAAGTAAADTTLYGSIRLGVNYTHNRSADTRFWDVRNDASRFGVRGDEALGGGLSAVYQYEFGVNADGTGSGSPFNERTSWVGLKGGFGTLTLGNQLSPYYLTVGLAERWRSDGFALGYYYLGVPHRITDSLMYTSPEWKGFTGYLAVVANGSGPGSALLRNAPMAAWAGVGPGVRIDTEDKSGIDLYDLALAYRNGGLTLGAAYRDDYAGGFSVWGLAASYETGPVSLTGAWHQADVARIGADDTRPSVLELVAEYSIGATTLRAGWSRFDLDEVEIRDDSRHDTWRVGVQHNLSKRTRLYLEYGDNAFAQIGGPILGNGVGLTDEYTNLALGIRHDF</sequence>
<dbReference type="GO" id="GO:0015288">
    <property type="term" value="F:porin activity"/>
    <property type="evidence" value="ECO:0007669"/>
    <property type="project" value="UniProtKB-KW"/>
</dbReference>
<dbReference type="OrthoDB" id="8173690at2"/>
<evidence type="ECO:0000256" key="1">
    <source>
        <dbReference type="ARBA" id="ARBA00004571"/>
    </source>
</evidence>
<dbReference type="InterPro" id="IPR023614">
    <property type="entry name" value="Porin_dom_sf"/>
</dbReference>
<comment type="caution">
    <text evidence="13">The sequence shown here is derived from an EMBL/GenBank/DDBJ whole genome shotgun (WGS) entry which is preliminary data.</text>
</comment>
<comment type="subcellular location">
    <subcellularLocation>
        <location evidence="1">Cell outer membrane</location>
        <topology evidence="1">Multi-pass membrane protein</topology>
    </subcellularLocation>
</comment>
<dbReference type="AlphaFoldDB" id="A0A4R2LJF9"/>
<evidence type="ECO:0000256" key="4">
    <source>
        <dbReference type="ARBA" id="ARBA00022452"/>
    </source>
</evidence>
<evidence type="ECO:0000256" key="2">
    <source>
        <dbReference type="ARBA" id="ARBA00011233"/>
    </source>
</evidence>
<keyword evidence="14" id="KW-1185">Reference proteome</keyword>
<protein>
    <submittedName>
        <fullName evidence="13">Putative porin</fullName>
    </submittedName>
</protein>
<feature type="domain" description="Porin" evidence="12">
    <location>
        <begin position="13"/>
        <end position="321"/>
    </location>
</feature>
<keyword evidence="5" id="KW-0812">Transmembrane</keyword>
<dbReference type="InterPro" id="IPR002299">
    <property type="entry name" value="Porin_Neis"/>
</dbReference>
<dbReference type="GO" id="GO:0034220">
    <property type="term" value="P:monoatomic ion transmembrane transport"/>
    <property type="evidence" value="ECO:0007669"/>
    <property type="project" value="InterPro"/>
</dbReference>
<evidence type="ECO:0000256" key="3">
    <source>
        <dbReference type="ARBA" id="ARBA00022448"/>
    </source>
</evidence>
<keyword evidence="6 11" id="KW-0732">Signal</keyword>
<gene>
    <name evidence="13" type="ORF">EV699_10254</name>
</gene>
<evidence type="ECO:0000256" key="10">
    <source>
        <dbReference type="ARBA" id="ARBA00023237"/>
    </source>
</evidence>
<dbReference type="SUPFAM" id="SSF56935">
    <property type="entry name" value="Porins"/>
    <property type="match status" value="1"/>
</dbReference>
<evidence type="ECO:0000256" key="6">
    <source>
        <dbReference type="ARBA" id="ARBA00022729"/>
    </source>
</evidence>
<dbReference type="CDD" id="cd00342">
    <property type="entry name" value="gram_neg_porins"/>
    <property type="match status" value="1"/>
</dbReference>
<evidence type="ECO:0000256" key="7">
    <source>
        <dbReference type="ARBA" id="ARBA00023065"/>
    </source>
</evidence>
<dbReference type="GO" id="GO:0009279">
    <property type="term" value="C:cell outer membrane"/>
    <property type="evidence" value="ECO:0007669"/>
    <property type="project" value="UniProtKB-SubCell"/>
</dbReference>